<feature type="region of interest" description="Disordered" evidence="1">
    <location>
        <begin position="102"/>
        <end position="126"/>
    </location>
</feature>
<proteinExistence type="predicted"/>
<dbReference type="OrthoDB" id="2803597at2759"/>
<evidence type="ECO:0000313" key="4">
    <source>
        <dbReference type="Proteomes" id="UP001063166"/>
    </source>
</evidence>
<feature type="compositionally biased region" description="Low complexity" evidence="1">
    <location>
        <begin position="102"/>
        <end position="111"/>
    </location>
</feature>
<dbReference type="EMBL" id="BRPK01000006">
    <property type="protein sequence ID" value="GLB39302.1"/>
    <property type="molecule type" value="Genomic_DNA"/>
</dbReference>
<dbReference type="AlphaFoldDB" id="A0A9P3PQ17"/>
<feature type="region of interest" description="Disordered" evidence="1">
    <location>
        <begin position="261"/>
        <end position="281"/>
    </location>
</feature>
<feature type="domain" description="Zinc knuckle" evidence="2">
    <location>
        <begin position="130"/>
        <end position="154"/>
    </location>
</feature>
<name>A0A9P3PQ17_LYOSH</name>
<gene>
    <name evidence="3" type="ORF">LshimejAT787_0604640</name>
</gene>
<feature type="region of interest" description="Disordered" evidence="1">
    <location>
        <begin position="171"/>
        <end position="207"/>
    </location>
</feature>
<dbReference type="Pfam" id="PF15288">
    <property type="entry name" value="zf-CCHC_6"/>
    <property type="match status" value="1"/>
</dbReference>
<evidence type="ECO:0000313" key="3">
    <source>
        <dbReference type="EMBL" id="GLB39302.1"/>
    </source>
</evidence>
<evidence type="ECO:0000259" key="2">
    <source>
        <dbReference type="Pfam" id="PF15288"/>
    </source>
</evidence>
<sequence>MTDTDRSLKTAILDWRQQQAVKKFGCLFVRRLGAKFLISDEIVDHLVACAHARKPLSNVEQLYQQTKWRREWIEELGTSLLKVIHTFFPQAVASTSAASTPAAATTSTAPSDAPPEDPAPDKIGVKRKKRCGNCGMEGHIRTNSNCPINIAERARALGSAPVHPVPLAETAPITAAPPHPRPRPVSLSTQPSVPKATTPLAQPCPRPRPIPFSAPPPRDVPTLALPTAPVFAPTPAPLPHIYQQMLAQPFAYPVLPPVAFRLPPQAGPSNPSSPHYLPPSS</sequence>
<dbReference type="InterPro" id="IPR041670">
    <property type="entry name" value="Znf-CCHC_6"/>
</dbReference>
<protein>
    <recommendedName>
        <fullName evidence="2">Zinc knuckle domain-containing protein</fullName>
    </recommendedName>
</protein>
<comment type="caution">
    <text evidence="3">The sequence shown here is derived from an EMBL/GenBank/DDBJ whole genome shotgun (WGS) entry which is preliminary data.</text>
</comment>
<reference evidence="3" key="1">
    <citation type="submission" date="2022-07" db="EMBL/GenBank/DDBJ databases">
        <title>The genome of Lyophyllum shimeji provides insight into the initial evolution of ectomycorrhizal fungal genome.</title>
        <authorList>
            <person name="Kobayashi Y."/>
            <person name="Shibata T."/>
            <person name="Hirakawa H."/>
            <person name="Shigenobu S."/>
            <person name="Nishiyama T."/>
            <person name="Yamada A."/>
            <person name="Hasebe M."/>
            <person name="Kawaguchi M."/>
        </authorList>
    </citation>
    <scope>NUCLEOTIDE SEQUENCE</scope>
    <source>
        <strain evidence="3">AT787</strain>
    </source>
</reference>
<keyword evidence="4" id="KW-1185">Reference proteome</keyword>
<evidence type="ECO:0000256" key="1">
    <source>
        <dbReference type="SAM" id="MobiDB-lite"/>
    </source>
</evidence>
<dbReference type="Proteomes" id="UP001063166">
    <property type="component" value="Unassembled WGS sequence"/>
</dbReference>
<accession>A0A9P3PQ17</accession>
<organism evidence="3 4">
    <name type="scientific">Lyophyllum shimeji</name>
    <name type="common">Hon-shimeji</name>
    <name type="synonym">Tricholoma shimeji</name>
    <dbReference type="NCBI Taxonomy" id="47721"/>
    <lineage>
        <taxon>Eukaryota</taxon>
        <taxon>Fungi</taxon>
        <taxon>Dikarya</taxon>
        <taxon>Basidiomycota</taxon>
        <taxon>Agaricomycotina</taxon>
        <taxon>Agaricomycetes</taxon>
        <taxon>Agaricomycetidae</taxon>
        <taxon>Agaricales</taxon>
        <taxon>Tricholomatineae</taxon>
        <taxon>Lyophyllaceae</taxon>
        <taxon>Lyophyllum</taxon>
    </lineage>
</organism>